<dbReference type="GeneID" id="41073895"/>
<keyword evidence="1 2" id="KW-0378">Hydrolase</keyword>
<dbReference type="InterPro" id="IPR000073">
    <property type="entry name" value="AB_hydrolase_1"/>
</dbReference>
<dbReference type="HOGENOM" id="CLU_020336_50_2_9"/>
<dbReference type="Pfam" id="PF00561">
    <property type="entry name" value="Abhydrolase_1"/>
    <property type="match status" value="1"/>
</dbReference>
<dbReference type="SUPFAM" id="SSF53474">
    <property type="entry name" value="alpha/beta-Hydrolases"/>
    <property type="match status" value="1"/>
</dbReference>
<dbReference type="STRING" id="1284.SHYC_10625"/>
<sequence length="266" mass="30626">MKLFRTSDGTALNYRSMGHGEPIIMIHTIHMNHTVFEDVAKRLSRYYQVILIDLRGHGYSDKPLKIAFNTFAQDINELMEFLYLKSSMIVANELGSVVAMDLAVHYPDKVTELVLINPTASNDLLPKERLFLKYAEKIRTWDKADQEQFFEKHLYYAKSKVRKFLKGIDNSAELLTDYEQRAVDSAFKSVDIKQLTLQVTKPTLVIAGNANERVTPIESKDVADLIPNSEFHIFKKSGVYPFVEEKERFLKTLKAFTKNKVKDNVL</sequence>
<proteinExistence type="predicted"/>
<dbReference type="PANTHER" id="PTHR43798">
    <property type="entry name" value="MONOACYLGLYCEROL LIPASE"/>
    <property type="match status" value="1"/>
</dbReference>
<dbReference type="EMBL" id="QXVO01000007">
    <property type="protein sequence ID" value="RIO46784.1"/>
    <property type="molecule type" value="Genomic_DNA"/>
</dbReference>
<dbReference type="Proteomes" id="UP000285625">
    <property type="component" value="Unassembled WGS sequence"/>
</dbReference>
<dbReference type="Gene3D" id="3.40.50.1820">
    <property type="entry name" value="alpha/beta hydrolase"/>
    <property type="match status" value="1"/>
</dbReference>
<dbReference type="GO" id="GO:0016020">
    <property type="term" value="C:membrane"/>
    <property type="evidence" value="ECO:0007669"/>
    <property type="project" value="TreeGrafter"/>
</dbReference>
<name>A0A0A8HRU2_STAHY</name>
<dbReference type="PRINTS" id="PR00111">
    <property type="entry name" value="ABHYDROLASE"/>
</dbReference>
<gene>
    <name evidence="2" type="ORF">BUZ57_03500</name>
</gene>
<evidence type="ECO:0000256" key="1">
    <source>
        <dbReference type="ARBA" id="ARBA00022801"/>
    </source>
</evidence>
<accession>A0A0A8HRU2</accession>
<dbReference type="PANTHER" id="PTHR43798:SF31">
    <property type="entry name" value="AB HYDROLASE SUPERFAMILY PROTEIN YCLE"/>
    <property type="match status" value="1"/>
</dbReference>
<evidence type="ECO:0000313" key="2">
    <source>
        <dbReference type="EMBL" id="RIO46784.1"/>
    </source>
</evidence>
<comment type="caution">
    <text evidence="2">The sequence shown here is derived from an EMBL/GenBank/DDBJ whole genome shotgun (WGS) entry which is preliminary data.</text>
</comment>
<protein>
    <submittedName>
        <fullName evidence="2">Alpha/beta hydrolase</fullName>
    </submittedName>
</protein>
<evidence type="ECO:0000313" key="3">
    <source>
        <dbReference type="Proteomes" id="UP000285625"/>
    </source>
</evidence>
<dbReference type="GO" id="GO:0016787">
    <property type="term" value="F:hydrolase activity"/>
    <property type="evidence" value="ECO:0007669"/>
    <property type="project" value="UniProtKB-KW"/>
</dbReference>
<dbReference type="KEGG" id="shu:SHYC_10625"/>
<organism evidence="2 3">
    <name type="scientific">Staphylococcus hyicus</name>
    <dbReference type="NCBI Taxonomy" id="1284"/>
    <lineage>
        <taxon>Bacteria</taxon>
        <taxon>Bacillati</taxon>
        <taxon>Bacillota</taxon>
        <taxon>Bacilli</taxon>
        <taxon>Bacillales</taxon>
        <taxon>Staphylococcaceae</taxon>
        <taxon>Staphylococcus</taxon>
    </lineage>
</organism>
<dbReference type="RefSeq" id="WP_039646934.1">
    <property type="nucleotide sequence ID" value="NZ_CP008747.1"/>
</dbReference>
<dbReference type="InterPro" id="IPR050266">
    <property type="entry name" value="AB_hydrolase_sf"/>
</dbReference>
<dbReference type="AlphaFoldDB" id="A0A0A8HRU2"/>
<reference evidence="2 3" key="1">
    <citation type="journal article" date="2016" name="Front. Microbiol.">
        <title>Comprehensive Phylogenetic Analysis of Bovine Non-aureus Staphylococci Species Based on Whole-Genome Sequencing.</title>
        <authorList>
            <person name="Naushad S."/>
            <person name="Barkema H.W."/>
            <person name="Luby C."/>
            <person name="Condas L.A."/>
            <person name="Nobrega D.B."/>
            <person name="Carson D.A."/>
            <person name="De Buck J."/>
        </authorList>
    </citation>
    <scope>NUCLEOTIDE SEQUENCE [LARGE SCALE GENOMIC DNA]</scope>
    <source>
        <strain evidence="2 3">SNUC 5959</strain>
    </source>
</reference>
<dbReference type="InterPro" id="IPR029058">
    <property type="entry name" value="AB_hydrolase_fold"/>
</dbReference>